<dbReference type="PANTHER" id="PTHR10629">
    <property type="entry name" value="CYTOSINE-SPECIFIC METHYLTRANSFERASE"/>
    <property type="match status" value="1"/>
</dbReference>
<name>A0AAW1YQA3_RUBAR</name>
<comment type="caution">
    <text evidence="8">Lacks conserved residue(s) required for the propagation of feature annotation.</text>
</comment>
<evidence type="ECO:0000256" key="5">
    <source>
        <dbReference type="ARBA" id="ARBA00022691"/>
    </source>
</evidence>
<dbReference type="GO" id="GO:0003682">
    <property type="term" value="F:chromatin binding"/>
    <property type="evidence" value="ECO:0007669"/>
    <property type="project" value="InterPro"/>
</dbReference>
<evidence type="ECO:0000256" key="9">
    <source>
        <dbReference type="SAM" id="MobiDB-lite"/>
    </source>
</evidence>
<dbReference type="SUPFAM" id="SSF53335">
    <property type="entry name" value="S-adenosyl-L-methionine-dependent methyltransferases"/>
    <property type="match status" value="1"/>
</dbReference>
<dbReference type="InterPro" id="IPR050390">
    <property type="entry name" value="C5-Methyltransferase"/>
</dbReference>
<evidence type="ECO:0000256" key="4">
    <source>
        <dbReference type="ARBA" id="ARBA00022679"/>
    </source>
</evidence>
<dbReference type="EC" id="2.1.1.37" evidence="2"/>
<keyword evidence="3 8" id="KW-0489">Methyltransferase</keyword>
<feature type="domain" description="BAH" evidence="10">
    <location>
        <begin position="369"/>
        <end position="485"/>
    </location>
</feature>
<gene>
    <name evidence="11" type="ORF">M0R45_006179</name>
</gene>
<organism evidence="11 12">
    <name type="scientific">Rubus argutus</name>
    <name type="common">Southern blackberry</name>
    <dbReference type="NCBI Taxonomy" id="59490"/>
    <lineage>
        <taxon>Eukaryota</taxon>
        <taxon>Viridiplantae</taxon>
        <taxon>Streptophyta</taxon>
        <taxon>Embryophyta</taxon>
        <taxon>Tracheophyta</taxon>
        <taxon>Spermatophyta</taxon>
        <taxon>Magnoliopsida</taxon>
        <taxon>eudicotyledons</taxon>
        <taxon>Gunneridae</taxon>
        <taxon>Pentapetalae</taxon>
        <taxon>rosids</taxon>
        <taxon>fabids</taxon>
        <taxon>Rosales</taxon>
        <taxon>Rosaceae</taxon>
        <taxon>Rosoideae</taxon>
        <taxon>Rosoideae incertae sedis</taxon>
        <taxon>Rubus</taxon>
    </lineage>
</organism>
<keyword evidence="6" id="KW-0238">DNA-binding</keyword>
<comment type="subcellular location">
    <subcellularLocation>
        <location evidence="1">Nucleus</location>
    </subcellularLocation>
</comment>
<evidence type="ECO:0000259" key="10">
    <source>
        <dbReference type="PROSITE" id="PS51038"/>
    </source>
</evidence>
<dbReference type="PROSITE" id="PS51038">
    <property type="entry name" value="BAH"/>
    <property type="match status" value="1"/>
</dbReference>
<dbReference type="GO" id="GO:0044027">
    <property type="term" value="P:negative regulation of gene expression via chromosomal CpG island methylation"/>
    <property type="evidence" value="ECO:0007669"/>
    <property type="project" value="TreeGrafter"/>
</dbReference>
<dbReference type="GO" id="GO:0005634">
    <property type="term" value="C:nucleus"/>
    <property type="evidence" value="ECO:0007669"/>
    <property type="project" value="UniProtKB-SubCell"/>
</dbReference>
<feature type="compositionally biased region" description="Basic and acidic residues" evidence="9">
    <location>
        <begin position="1"/>
        <end position="19"/>
    </location>
</feature>
<dbReference type="GO" id="GO:0032259">
    <property type="term" value="P:methylation"/>
    <property type="evidence" value="ECO:0007669"/>
    <property type="project" value="UniProtKB-KW"/>
</dbReference>
<dbReference type="Gene3D" id="3.40.50.150">
    <property type="entry name" value="Vaccinia Virus protein VP39"/>
    <property type="match status" value="1"/>
</dbReference>
<keyword evidence="7" id="KW-0539">Nucleus</keyword>
<dbReference type="Proteomes" id="UP001457282">
    <property type="component" value="Unassembled WGS sequence"/>
</dbReference>
<dbReference type="Gene3D" id="2.30.30.490">
    <property type="match status" value="1"/>
</dbReference>
<comment type="caution">
    <text evidence="11">The sequence shown here is derived from an EMBL/GenBank/DDBJ whole genome shotgun (WGS) entry which is preliminary data.</text>
</comment>
<dbReference type="InterPro" id="IPR001525">
    <property type="entry name" value="C5_MeTfrase"/>
</dbReference>
<evidence type="ECO:0000313" key="12">
    <source>
        <dbReference type="Proteomes" id="UP001457282"/>
    </source>
</evidence>
<evidence type="ECO:0000313" key="11">
    <source>
        <dbReference type="EMBL" id="KAK9950704.1"/>
    </source>
</evidence>
<sequence>MAEKGGVREMPKYPAEKMTRPKKRERNTPLSPPPDSPSPNKKAKGSLGNVSSRIVDDKCMRRSPRLASYDLETQNSKMISTFVQHKKYKGGSMGSNGDEEKDTVADVEKFTRRSSRLMNQSEMKSCYPKVSSQEVSPRNLESSAKGCFRAKSSRNAKAERSPRDIELEHLSDSNEKCHSKKIILIEKLNEKPIRRSPRFSASVAAANSNSNSSIELFNSKGKCPSKKVSLGTSDSRNFDGKCFRQFPRRAASIFDGERRETEYAIIQLPETETRETECEFIELPETYVNQPPKNVKTFCSSKNRKKKCETSSFIGDPIPDAEAQEIWGWRYQLKSQRSKSQSMKLNDDEEDEIILNVECHFAQAKIGNCIFSLGDCVYVKGNEEKKDVGRILEFFKTTDGENYFRVQWFYRVEDTVIKEVGNFHDKRRLFYSTIMNGNLIDCIISKVNVTQISPRVGLKVKSILPPDFYYDMEYCMDYSTFCTVLTDNSLRSHSFSSSSLIKMVPTLQIAKFLENSPSSDTYIAEFALLDLYCGCGGMSTGLCLGAKLSSVNLVTTWALGSDKSACESLKLNHPETHVRNEDAEDFLKLLEEWDNLCRQYEVDNVKRKYSSRSETSRVPKHDDEIATGEYEVSRIIDICYGDPNKTGKRGINFKVISIFTFIHPASVEMVGSALEDTMKTKNLLYDHRSYPLHEDDYLRVCQIPKRKFGSNFRDLPGVVVGKDNVAWTDTAEKHPVLPSGKPLVPDYAINYEQGKSKRPFGRFWWDETVPTVLTFPSCHNQVVLHPEQDRILTLRECARLQGFPDYYRFCGTVKERYCQVGNAVAIPVTRALGYALGLAVHKSSVDEPLLTLPPKFSHTNFFQLTQNLPLKTE</sequence>
<protein>
    <recommendedName>
        <fullName evidence="2">DNA (cytosine-5-)-methyltransferase</fullName>
        <ecNumber evidence="2">2.1.1.37</ecNumber>
    </recommendedName>
</protein>
<proteinExistence type="inferred from homology"/>
<evidence type="ECO:0000256" key="2">
    <source>
        <dbReference type="ARBA" id="ARBA00011975"/>
    </source>
</evidence>
<keyword evidence="12" id="KW-1185">Reference proteome</keyword>
<dbReference type="Pfam" id="PF00145">
    <property type="entry name" value="DNA_methylase"/>
    <property type="match status" value="1"/>
</dbReference>
<evidence type="ECO:0000256" key="7">
    <source>
        <dbReference type="ARBA" id="ARBA00023242"/>
    </source>
</evidence>
<feature type="region of interest" description="Disordered" evidence="9">
    <location>
        <begin position="1"/>
        <end position="61"/>
    </location>
</feature>
<reference evidence="11 12" key="1">
    <citation type="journal article" date="2023" name="G3 (Bethesda)">
        <title>A chromosome-length genome assembly and annotation of blackberry (Rubus argutus, cv. 'Hillquist').</title>
        <authorList>
            <person name="Bruna T."/>
            <person name="Aryal R."/>
            <person name="Dudchenko O."/>
            <person name="Sargent D.J."/>
            <person name="Mead D."/>
            <person name="Buti M."/>
            <person name="Cavallini A."/>
            <person name="Hytonen T."/>
            <person name="Andres J."/>
            <person name="Pham M."/>
            <person name="Weisz D."/>
            <person name="Mascagni F."/>
            <person name="Usai G."/>
            <person name="Natali L."/>
            <person name="Bassil N."/>
            <person name="Fernandez G.E."/>
            <person name="Lomsadze A."/>
            <person name="Armour M."/>
            <person name="Olukolu B."/>
            <person name="Poorten T."/>
            <person name="Britton C."/>
            <person name="Davik J."/>
            <person name="Ashrafi H."/>
            <person name="Aiden E.L."/>
            <person name="Borodovsky M."/>
            <person name="Worthington M."/>
        </authorList>
    </citation>
    <scope>NUCLEOTIDE SEQUENCE [LARGE SCALE GENOMIC DNA]</scope>
    <source>
        <strain evidence="11">PI 553951</strain>
    </source>
</reference>
<accession>A0AAW1YQA3</accession>
<dbReference type="PROSITE" id="PS51679">
    <property type="entry name" value="SAM_MT_C5"/>
    <property type="match status" value="1"/>
</dbReference>
<keyword evidence="5 8" id="KW-0949">S-adenosyl-L-methionine</keyword>
<dbReference type="InterPro" id="IPR043151">
    <property type="entry name" value="BAH_sf"/>
</dbReference>
<evidence type="ECO:0000256" key="8">
    <source>
        <dbReference type="PROSITE-ProRule" id="PRU01016"/>
    </source>
</evidence>
<dbReference type="Gene3D" id="3.90.120.10">
    <property type="entry name" value="DNA Methylase, subunit A, domain 2"/>
    <property type="match status" value="1"/>
</dbReference>
<keyword evidence="4 8" id="KW-0808">Transferase</keyword>
<dbReference type="InterPro" id="IPR029063">
    <property type="entry name" value="SAM-dependent_MTases_sf"/>
</dbReference>
<dbReference type="SMART" id="SM00439">
    <property type="entry name" value="BAH"/>
    <property type="match status" value="1"/>
</dbReference>
<dbReference type="GO" id="GO:0003886">
    <property type="term" value="F:DNA (cytosine-5-)-methyltransferase activity"/>
    <property type="evidence" value="ECO:0007669"/>
    <property type="project" value="UniProtKB-EC"/>
</dbReference>
<evidence type="ECO:0000256" key="6">
    <source>
        <dbReference type="ARBA" id="ARBA00023125"/>
    </source>
</evidence>
<evidence type="ECO:0000256" key="3">
    <source>
        <dbReference type="ARBA" id="ARBA00022603"/>
    </source>
</evidence>
<dbReference type="GO" id="GO:0003677">
    <property type="term" value="F:DNA binding"/>
    <property type="evidence" value="ECO:0007669"/>
    <property type="project" value="UniProtKB-KW"/>
</dbReference>
<evidence type="ECO:0000256" key="1">
    <source>
        <dbReference type="ARBA" id="ARBA00004123"/>
    </source>
</evidence>
<dbReference type="EMBL" id="JBEDUW010000001">
    <property type="protein sequence ID" value="KAK9950704.1"/>
    <property type="molecule type" value="Genomic_DNA"/>
</dbReference>
<dbReference type="InterPro" id="IPR001025">
    <property type="entry name" value="BAH_dom"/>
</dbReference>
<comment type="similarity">
    <text evidence="8">Belongs to the class I-like SAM-binding methyltransferase superfamily. C5-methyltransferase family.</text>
</comment>
<dbReference type="AlphaFoldDB" id="A0AAW1YQA3"/>
<dbReference type="Pfam" id="PF01426">
    <property type="entry name" value="BAH"/>
    <property type="match status" value="1"/>
</dbReference>
<dbReference type="PANTHER" id="PTHR10629:SF34">
    <property type="entry name" value="DNA (CYTOSINE-5)-METHYLTRANSFERASE CMT2"/>
    <property type="match status" value="1"/>
</dbReference>